<evidence type="ECO:0000313" key="3">
    <source>
        <dbReference type="EMBL" id="NMP25996.1"/>
    </source>
</evidence>
<name>A0A848MF15_9GAMM</name>
<dbReference type="Gene3D" id="2.60.120.620">
    <property type="entry name" value="q2cbj1_9rhob like domain"/>
    <property type="match status" value="1"/>
</dbReference>
<evidence type="ECO:0000259" key="2">
    <source>
        <dbReference type="PROSITE" id="PS51471"/>
    </source>
</evidence>
<protein>
    <submittedName>
        <fullName evidence="3">2OG-Fe(II) oxygenase</fullName>
    </submittedName>
</protein>
<evidence type="ECO:0000256" key="1">
    <source>
        <dbReference type="RuleBase" id="RU003682"/>
    </source>
</evidence>
<keyword evidence="1" id="KW-0560">Oxidoreductase</keyword>
<reference evidence="3 4" key="2">
    <citation type="submission" date="2020-06" db="EMBL/GenBank/DDBJ databases">
        <title>Polyphasic characterization of a Rahnella strain isolated from tree sap.</title>
        <authorList>
            <person name="Kim I.S."/>
        </authorList>
    </citation>
    <scope>NUCLEOTIDE SEQUENCE [LARGE SCALE GENOMIC DNA]</scope>
    <source>
        <strain evidence="3 4">SAP-1</strain>
    </source>
</reference>
<dbReference type="GO" id="GO:0046872">
    <property type="term" value="F:metal ion binding"/>
    <property type="evidence" value="ECO:0007669"/>
    <property type="project" value="UniProtKB-KW"/>
</dbReference>
<sequence>MQQLDKIVNFSTNPILDADFLTQCKQRLDEKGALVLHNFLNAEALAAIKQEGDDNRHLAYYTSSNHNVYLLKPDDTLPMTHPRNRQIVSSKGCITDEEIPAESALRALYDAPAFRAFLCAVLGEQQLYPYADKLSSINLHYASAGQELGWHFDNSSFAITLLIQKPQDGGVFEYVENLRDADKGEMNFAGVEQLLEQQITPKKLAIEPGDLVLFRGRNAIHRVTPTQGDTTRMLVVLAYNSQPDIALSETARMTFYGRI</sequence>
<dbReference type="PROSITE" id="PS51471">
    <property type="entry name" value="FE2OG_OXY"/>
    <property type="match status" value="1"/>
</dbReference>
<dbReference type="Proteomes" id="UP000585363">
    <property type="component" value="Unassembled WGS sequence"/>
</dbReference>
<accession>A0A848MF15</accession>
<reference evidence="3 4" key="1">
    <citation type="submission" date="2020-01" db="EMBL/GenBank/DDBJ databases">
        <authorList>
            <person name="Lee S.D."/>
        </authorList>
    </citation>
    <scope>NUCLEOTIDE SEQUENCE [LARGE SCALE GENOMIC DNA]</scope>
    <source>
        <strain evidence="3 4">SAP-1</strain>
    </source>
</reference>
<feature type="domain" description="Fe2OG dioxygenase" evidence="2">
    <location>
        <begin position="133"/>
        <end position="241"/>
    </location>
</feature>
<organism evidence="3 4">
    <name type="scientific">Rouxiella aceris</name>
    <dbReference type="NCBI Taxonomy" id="2703884"/>
    <lineage>
        <taxon>Bacteria</taxon>
        <taxon>Pseudomonadati</taxon>
        <taxon>Pseudomonadota</taxon>
        <taxon>Gammaproteobacteria</taxon>
        <taxon>Enterobacterales</taxon>
        <taxon>Yersiniaceae</taxon>
        <taxon>Rouxiella</taxon>
    </lineage>
</organism>
<keyword evidence="1" id="KW-0408">Iron</keyword>
<gene>
    <name evidence="3" type="ORF">GW590_03795</name>
</gene>
<dbReference type="EMBL" id="JAADJU010000002">
    <property type="protein sequence ID" value="NMP25996.1"/>
    <property type="molecule type" value="Genomic_DNA"/>
</dbReference>
<dbReference type="InterPro" id="IPR005123">
    <property type="entry name" value="Oxoglu/Fe-dep_dioxygenase_dom"/>
</dbReference>
<dbReference type="InterPro" id="IPR056470">
    <property type="entry name" value="BesD/HalB-like"/>
</dbReference>
<dbReference type="GO" id="GO:0016491">
    <property type="term" value="F:oxidoreductase activity"/>
    <property type="evidence" value="ECO:0007669"/>
    <property type="project" value="UniProtKB-KW"/>
</dbReference>
<comment type="caution">
    <text evidence="3">The sequence shown here is derived from an EMBL/GenBank/DDBJ whole genome shotgun (WGS) entry which is preliminary data.</text>
</comment>
<dbReference type="SUPFAM" id="SSF51197">
    <property type="entry name" value="Clavaminate synthase-like"/>
    <property type="match status" value="1"/>
</dbReference>
<proteinExistence type="inferred from homology"/>
<dbReference type="AlphaFoldDB" id="A0A848MF15"/>
<dbReference type="RefSeq" id="WP_169401704.1">
    <property type="nucleotide sequence ID" value="NZ_JAADJU010000002.1"/>
</dbReference>
<keyword evidence="4" id="KW-1185">Reference proteome</keyword>
<keyword evidence="1" id="KW-0479">Metal-binding</keyword>
<dbReference type="Pfam" id="PF23169">
    <property type="entry name" value="HalD"/>
    <property type="match status" value="1"/>
</dbReference>
<evidence type="ECO:0000313" key="4">
    <source>
        <dbReference type="Proteomes" id="UP000585363"/>
    </source>
</evidence>
<comment type="similarity">
    <text evidence="1">Belongs to the iron/ascorbate-dependent oxidoreductase family.</text>
</comment>